<accession>A0A367F5P3</accession>
<dbReference type="CDD" id="cd10548">
    <property type="entry name" value="cupin_CDO"/>
    <property type="match status" value="1"/>
</dbReference>
<dbReference type="InterPro" id="IPR014710">
    <property type="entry name" value="RmlC-like_jellyroll"/>
</dbReference>
<feature type="region of interest" description="Disordered" evidence="7">
    <location>
        <begin position="167"/>
        <end position="186"/>
    </location>
</feature>
<dbReference type="EMBL" id="QOIM01000018">
    <property type="protein sequence ID" value="RCG25269.1"/>
    <property type="molecule type" value="Genomic_DNA"/>
</dbReference>
<organism evidence="8 9">
    <name type="scientific">Streptomyces reniochalinae</name>
    <dbReference type="NCBI Taxonomy" id="2250578"/>
    <lineage>
        <taxon>Bacteria</taxon>
        <taxon>Bacillati</taxon>
        <taxon>Actinomycetota</taxon>
        <taxon>Actinomycetes</taxon>
        <taxon>Kitasatosporales</taxon>
        <taxon>Streptomycetaceae</taxon>
        <taxon>Streptomyces</taxon>
    </lineage>
</organism>
<feature type="binding site" evidence="6">
    <location>
        <position position="70"/>
    </location>
    <ligand>
        <name>Fe cation</name>
        <dbReference type="ChEBI" id="CHEBI:24875"/>
        <note>catalytic</note>
    </ligand>
</feature>
<comment type="similarity">
    <text evidence="1">Belongs to the cysteine dioxygenase family.</text>
</comment>
<keyword evidence="5 6" id="KW-0408">Iron</keyword>
<protein>
    <submittedName>
        <fullName evidence="8">Cysteine dioxygenase</fullName>
    </submittedName>
</protein>
<feature type="binding site" evidence="6">
    <location>
        <position position="72"/>
    </location>
    <ligand>
        <name>Fe cation</name>
        <dbReference type="ChEBI" id="CHEBI:24875"/>
        <note>catalytic</note>
    </ligand>
</feature>
<evidence type="ECO:0000313" key="8">
    <source>
        <dbReference type="EMBL" id="RCG25269.1"/>
    </source>
</evidence>
<dbReference type="Gene3D" id="2.60.120.10">
    <property type="entry name" value="Jelly Rolls"/>
    <property type="match status" value="1"/>
</dbReference>
<dbReference type="Proteomes" id="UP000253507">
    <property type="component" value="Unassembled WGS sequence"/>
</dbReference>
<dbReference type="GO" id="GO:0008198">
    <property type="term" value="F:ferrous iron binding"/>
    <property type="evidence" value="ECO:0007669"/>
    <property type="project" value="TreeGrafter"/>
</dbReference>
<dbReference type="OrthoDB" id="4217976at2"/>
<dbReference type="InterPro" id="IPR011051">
    <property type="entry name" value="RmlC_Cupin_sf"/>
</dbReference>
<dbReference type="GO" id="GO:0016702">
    <property type="term" value="F:oxidoreductase activity, acting on single donors with incorporation of molecular oxygen, incorporation of two atoms of oxygen"/>
    <property type="evidence" value="ECO:0007669"/>
    <property type="project" value="InterPro"/>
</dbReference>
<keyword evidence="9" id="KW-1185">Reference proteome</keyword>
<dbReference type="PANTHER" id="PTHR12918:SF1">
    <property type="entry name" value="CYSTEINE DIOXYGENASE TYPE 1"/>
    <property type="match status" value="1"/>
</dbReference>
<dbReference type="Pfam" id="PF05995">
    <property type="entry name" value="CDO_I"/>
    <property type="match status" value="1"/>
</dbReference>
<evidence type="ECO:0000256" key="1">
    <source>
        <dbReference type="ARBA" id="ARBA00006622"/>
    </source>
</evidence>
<evidence type="ECO:0000313" key="9">
    <source>
        <dbReference type="Proteomes" id="UP000253507"/>
    </source>
</evidence>
<dbReference type="PANTHER" id="PTHR12918">
    <property type="entry name" value="CYSTEINE DIOXYGENASE"/>
    <property type="match status" value="1"/>
</dbReference>
<evidence type="ECO:0000256" key="7">
    <source>
        <dbReference type="SAM" id="MobiDB-lite"/>
    </source>
</evidence>
<evidence type="ECO:0000256" key="4">
    <source>
        <dbReference type="ARBA" id="ARBA00023002"/>
    </source>
</evidence>
<feature type="binding site" evidence="6">
    <location>
        <position position="118"/>
    </location>
    <ligand>
        <name>Fe cation</name>
        <dbReference type="ChEBI" id="CHEBI:24875"/>
        <note>catalytic</note>
    </ligand>
</feature>
<dbReference type="AlphaFoldDB" id="A0A367F5P3"/>
<keyword evidence="2 6" id="KW-0479">Metal-binding</keyword>
<evidence type="ECO:0000256" key="6">
    <source>
        <dbReference type="PIRSR" id="PIRSR610300-51"/>
    </source>
</evidence>
<evidence type="ECO:0000256" key="3">
    <source>
        <dbReference type="ARBA" id="ARBA00022964"/>
    </source>
</evidence>
<sequence>MTAPPRAGTRLLTAPQLAQTVRHFASHSSSLWTALVRFTTPERFYTRLAHSDTHEVWLLTWLPGQGTDIHDHGGASGAFGVVQGELSERTFALGAAVPPSPRRLPTGGVRSFGPRHIHQVHNDSDSPAVSIHAYSPALAAMTYYRESPGRGGIELIRTSAVEGTDDFDELADAPGLVSSDDRDGRA</sequence>
<name>A0A367F5P3_9ACTN</name>
<dbReference type="InterPro" id="IPR010300">
    <property type="entry name" value="CDO_1"/>
</dbReference>
<comment type="caution">
    <text evidence="8">The sequence shown here is derived from an EMBL/GenBank/DDBJ whole genome shotgun (WGS) entry which is preliminary data.</text>
</comment>
<evidence type="ECO:0000256" key="2">
    <source>
        <dbReference type="ARBA" id="ARBA00022723"/>
    </source>
</evidence>
<gene>
    <name evidence="8" type="ORF">DQ392_01875</name>
</gene>
<keyword evidence="3 8" id="KW-0223">Dioxygenase</keyword>
<reference evidence="8 9" key="1">
    <citation type="submission" date="2018-06" db="EMBL/GenBank/DDBJ databases">
        <title>Streptomyces reniochalinae sp. nov. and Streptomyces diacarnus sp. nov. from marine sponges.</title>
        <authorList>
            <person name="Li L."/>
        </authorList>
    </citation>
    <scope>NUCLEOTIDE SEQUENCE [LARGE SCALE GENOMIC DNA]</scope>
    <source>
        <strain evidence="8 9">LHW50302</strain>
    </source>
</reference>
<proteinExistence type="inferred from homology"/>
<dbReference type="SUPFAM" id="SSF51182">
    <property type="entry name" value="RmlC-like cupins"/>
    <property type="match status" value="1"/>
</dbReference>
<keyword evidence="4" id="KW-0560">Oxidoreductase</keyword>
<evidence type="ECO:0000256" key="5">
    <source>
        <dbReference type="ARBA" id="ARBA00023004"/>
    </source>
</evidence>
<dbReference type="RefSeq" id="WP_114013663.1">
    <property type="nucleotide sequence ID" value="NZ_QOIM01000018.1"/>
</dbReference>